<proteinExistence type="predicted"/>
<evidence type="ECO:0000313" key="1">
    <source>
        <dbReference type="EMBL" id="MDT2512854.1"/>
    </source>
</evidence>
<dbReference type="EMBL" id="JARPWY010000002">
    <property type="protein sequence ID" value="MDT2512854.1"/>
    <property type="molecule type" value="Genomic_DNA"/>
</dbReference>
<dbReference type="AlphaFoldDB" id="A0ABD5F410"/>
<comment type="caution">
    <text evidence="1">The sequence shown here is derived from an EMBL/GenBank/DDBJ whole genome shotgun (WGS) entry which is preliminary data.</text>
</comment>
<dbReference type="RefSeq" id="WP_176675798.1">
    <property type="nucleotide sequence ID" value="NZ_JARPWI010000108.1"/>
</dbReference>
<organism evidence="1 2">
    <name type="scientific">Enterococcus avium</name>
    <name type="common">Streptococcus avium</name>
    <dbReference type="NCBI Taxonomy" id="33945"/>
    <lineage>
        <taxon>Bacteria</taxon>
        <taxon>Bacillati</taxon>
        <taxon>Bacillota</taxon>
        <taxon>Bacilli</taxon>
        <taxon>Lactobacillales</taxon>
        <taxon>Enterococcaceae</taxon>
        <taxon>Enterococcus</taxon>
    </lineage>
</organism>
<sequence>MVMKIDASIEEIKSWVSEEDVFDVLTAFDLIERKDRSMDLNEKVSILMNCYVGYLINGASEKEALVWTVQRHCQAEKFSKDSLEAFLNRALDHDIEKFWKDYSDLKK</sequence>
<evidence type="ECO:0000313" key="2">
    <source>
        <dbReference type="Proteomes" id="UP001264335"/>
    </source>
</evidence>
<protein>
    <submittedName>
        <fullName evidence="1">Uncharacterized protein</fullName>
    </submittedName>
</protein>
<gene>
    <name evidence="1" type="ORF">P7D79_01285</name>
</gene>
<accession>A0ABD5F410</accession>
<dbReference type="Proteomes" id="UP001264335">
    <property type="component" value="Unassembled WGS sequence"/>
</dbReference>
<name>A0ABD5F410_ENTAV</name>
<reference evidence="1 2" key="1">
    <citation type="submission" date="2023-03" db="EMBL/GenBank/DDBJ databases">
        <authorList>
            <person name="Shen W."/>
            <person name="Cai J."/>
        </authorList>
    </citation>
    <scope>NUCLEOTIDE SEQUENCE [LARGE SCALE GENOMIC DNA]</scope>
    <source>
        <strain evidence="1 2">Y2</strain>
    </source>
</reference>